<gene>
    <name evidence="1" type="ORF">M437DRAFT_85088</name>
</gene>
<evidence type="ECO:0000313" key="1">
    <source>
        <dbReference type="EMBL" id="KEQ62186.1"/>
    </source>
</evidence>
<protein>
    <submittedName>
        <fullName evidence="1">Uncharacterized protein</fullName>
    </submittedName>
</protein>
<keyword evidence="2" id="KW-1185">Reference proteome</keyword>
<organism evidence="1 2">
    <name type="scientific">Aureobasidium melanogenum (strain CBS 110374)</name>
    <name type="common">Aureobasidium pullulans var. melanogenum</name>
    <dbReference type="NCBI Taxonomy" id="1043003"/>
    <lineage>
        <taxon>Eukaryota</taxon>
        <taxon>Fungi</taxon>
        <taxon>Dikarya</taxon>
        <taxon>Ascomycota</taxon>
        <taxon>Pezizomycotina</taxon>
        <taxon>Dothideomycetes</taxon>
        <taxon>Dothideomycetidae</taxon>
        <taxon>Dothideales</taxon>
        <taxon>Saccotheciaceae</taxon>
        <taxon>Aureobasidium</taxon>
    </lineage>
</organism>
<dbReference type="RefSeq" id="XP_040879209.1">
    <property type="nucleotide sequence ID" value="XM_041028231.1"/>
</dbReference>
<proteinExistence type="predicted"/>
<dbReference type="HOGENOM" id="CLU_956396_0_0_1"/>
<accession>A0A074WIE5</accession>
<sequence>MASDFNLFGSKDRYRNTLRRASKRYSWSEAISRLDYVFFMRHIAANDWQKVASVGMAKSHREIAQVRPGRNSGKVITHLFEEARVYNILPVHASQVGYPVIRPSGYGTSQFHDETMVDRENVRKFLQIMKRDNPKYQNITIDYGTTSGGAPTTATALSTGPTTATADDYVSPDALSVRKPYIIINVKSMSRIENSVLDNQISNGQIHQLERLSKSSNQRHLHKRSKLTTHEYEVLTILRRLGLLASGSKLKVTLEVIEIDEAPQDKEKRTVMDDLVVALVPSSSRRISDPA</sequence>
<dbReference type="Proteomes" id="UP000030672">
    <property type="component" value="Unassembled WGS sequence"/>
</dbReference>
<dbReference type="GeneID" id="63921604"/>
<name>A0A074WIE5_AURM1</name>
<dbReference type="AlphaFoldDB" id="A0A074WIE5"/>
<evidence type="ECO:0000313" key="2">
    <source>
        <dbReference type="Proteomes" id="UP000030672"/>
    </source>
</evidence>
<dbReference type="EMBL" id="KL584835">
    <property type="protein sequence ID" value="KEQ62186.1"/>
    <property type="molecule type" value="Genomic_DNA"/>
</dbReference>
<reference evidence="1 2" key="1">
    <citation type="journal article" date="2014" name="BMC Genomics">
        <title>Genome sequencing of four Aureobasidium pullulans varieties: biotechnological potential, stress tolerance, and description of new species.</title>
        <authorList>
            <person name="Gostin Ar C."/>
            <person name="Ohm R.A."/>
            <person name="Kogej T."/>
            <person name="Sonjak S."/>
            <person name="Turk M."/>
            <person name="Zajc J."/>
            <person name="Zalar P."/>
            <person name="Grube M."/>
            <person name="Sun H."/>
            <person name="Han J."/>
            <person name="Sharma A."/>
            <person name="Chiniquy J."/>
            <person name="Ngan C.Y."/>
            <person name="Lipzen A."/>
            <person name="Barry K."/>
            <person name="Grigoriev I.V."/>
            <person name="Gunde-Cimerman N."/>
        </authorList>
    </citation>
    <scope>NUCLEOTIDE SEQUENCE [LARGE SCALE GENOMIC DNA]</scope>
    <source>
        <strain evidence="1 2">CBS 110374</strain>
    </source>
</reference>